<evidence type="ECO:0000313" key="1">
    <source>
        <dbReference type="EMBL" id="MUN62279.1"/>
    </source>
</evidence>
<reference evidence="1 2" key="1">
    <citation type="submission" date="2019-12" db="EMBL/GenBank/DDBJ databases">
        <authorList>
            <person name="Shi Y."/>
        </authorList>
    </citation>
    <scope>NUCLEOTIDE SEQUENCE [LARGE SCALE GENOMIC DNA]</scope>
    <source>
        <strain evidence="1 2">JCM 17929</strain>
    </source>
</reference>
<gene>
    <name evidence="1" type="ORF">GMA12_03830</name>
</gene>
<evidence type="ECO:0000313" key="2">
    <source>
        <dbReference type="Proteomes" id="UP000436989"/>
    </source>
</evidence>
<dbReference type="SUPFAM" id="SSF53756">
    <property type="entry name" value="UDP-Glycosyltransferase/glycogen phosphorylase"/>
    <property type="match status" value="1"/>
</dbReference>
<proteinExistence type="predicted"/>
<accession>A0A6N8GHS5</accession>
<dbReference type="AlphaFoldDB" id="A0A6N8GHS5"/>
<dbReference type="PANTHER" id="PTHR21015">
    <property type="entry name" value="UDP-N-ACETYLGLUCOSAMINE--N-ACETYLMURAMYL-(PENTAPEPTIDE) PYROPHOSPHORYL-UNDECAPRENOL N-ACETYLGLUCOSAMINE TRANSFERASE 1"/>
    <property type="match status" value="1"/>
</dbReference>
<comment type="caution">
    <text evidence="1">The sequence shown here is derived from an EMBL/GenBank/DDBJ whole genome shotgun (WGS) entry which is preliminary data.</text>
</comment>
<sequence length="398" mass="41166">MHDDELRLVLYSHDRGGQGHARRNLALAGALARQLPVLTGRRTTGVLLTGVDVAASRAWPAGFDQVVLPGSGQDTDGRVPAAPAVPAARVRSEMVDAVLTDVRPHLVVVDGRPWGPDQELLEPLLRLRAGSPGTVVVLGLPEVLGESWAAAREWIAPEDLGLLQEAYDQIWVYGDPAVHDPLSTGEIPAALAGRVRCTGYLAEGRDPRRRTAGDDAPHVLTLAGAGPEGHRLALTAARTRVPHGHRHVLVTGPQMPEEHAAQVRAAAVPGTLVLPVLPDALAEVADAAAVVSSGGYTSVAKILGTHAPALVVPQAGAGPEQLIRARALQGHGAVDVLTADSLTGAAIGGWLHRVVGTVRPREHLSLDGLRVAPALAACLLPGPGAEDGAELALAGLSA</sequence>
<protein>
    <submittedName>
        <fullName evidence="1">Glycosyl transferase family 28</fullName>
    </submittedName>
</protein>
<name>A0A6N8GHS5_9MICC</name>
<dbReference type="Gene3D" id="3.40.50.2000">
    <property type="entry name" value="Glycogen Phosphorylase B"/>
    <property type="match status" value="1"/>
</dbReference>
<organism evidence="1 2">
    <name type="scientific">Kocuria sediminis</name>
    <dbReference type="NCBI Taxonomy" id="1038857"/>
    <lineage>
        <taxon>Bacteria</taxon>
        <taxon>Bacillati</taxon>
        <taxon>Actinomycetota</taxon>
        <taxon>Actinomycetes</taxon>
        <taxon>Micrococcales</taxon>
        <taxon>Micrococcaceae</taxon>
        <taxon>Kocuria</taxon>
    </lineage>
</organism>
<dbReference type="EMBL" id="WOGU01000002">
    <property type="protein sequence ID" value="MUN62279.1"/>
    <property type="molecule type" value="Genomic_DNA"/>
</dbReference>
<dbReference type="GO" id="GO:0016757">
    <property type="term" value="F:glycosyltransferase activity"/>
    <property type="evidence" value="ECO:0007669"/>
    <property type="project" value="TreeGrafter"/>
</dbReference>
<dbReference type="Proteomes" id="UP000436989">
    <property type="component" value="Unassembled WGS sequence"/>
</dbReference>
<keyword evidence="2" id="KW-1185">Reference proteome</keyword>
<dbReference type="RefSeq" id="WP_156267283.1">
    <property type="nucleotide sequence ID" value="NZ_WOGU01000002.1"/>
</dbReference>
<dbReference type="PANTHER" id="PTHR21015:SF28">
    <property type="entry name" value="SLL1722 PROTEIN"/>
    <property type="match status" value="1"/>
</dbReference>
<keyword evidence="1" id="KW-0808">Transferase</keyword>